<dbReference type="OrthoDB" id="9803916at2"/>
<evidence type="ECO:0000259" key="3">
    <source>
        <dbReference type="SMART" id="SM01027"/>
    </source>
</evidence>
<dbReference type="Gene3D" id="3.40.50.10890">
    <property type="match status" value="1"/>
</dbReference>
<dbReference type="CDD" id="cd16295">
    <property type="entry name" value="TTHA0252-CPSF-like_MBL-fold"/>
    <property type="match status" value="1"/>
</dbReference>
<protein>
    <submittedName>
        <fullName evidence="4">MBL fold metallo-hydrolase</fullName>
    </submittedName>
</protein>
<dbReference type="Pfam" id="PF00753">
    <property type="entry name" value="Lactamase_B"/>
    <property type="match status" value="1"/>
</dbReference>
<feature type="domain" description="Beta-Casp" evidence="3">
    <location>
        <begin position="251"/>
        <end position="389"/>
    </location>
</feature>
<evidence type="ECO:0000313" key="4">
    <source>
        <dbReference type="EMBL" id="TYT75823.1"/>
    </source>
</evidence>
<comment type="caution">
    <text evidence="4">The sequence shown here is derived from an EMBL/GenBank/DDBJ whole genome shotgun (WGS) entry which is preliminary data.</text>
</comment>
<sequence>MTKIIHHGGKEGVTGSCHQLLLENGKSLLIDCGLFQGAEVSPDQETAKNADPHTISFDTRNILALVITHSHIDHAGRMPWLLAAGFQGPIICSEPSAELLPLMLEDAFKLSVSSRPDMLDRYTSLIRSRLRPLPYKTWHTLLDSSGQMVRIKLHRAGHILGSSSVECAILDKSTGKDQRIVFSGDLGAPWAPLLPAPKPLFRADTLILESTYGDRTHEDRKNRRNRLETLVADCFKNGGTLLVPAFSLGRTQEILYELEEILYTKAEESLNKGWLWKDLPVYLDSPLAGRITDIYRSLKPFWDREAHQKLGRGRKPLAFDQLITLDSHAAHISNVRELARSAKPAIVIAGSGMCTAGRIVNYLKAMLKDPRHTLLFVGYQAAGTPGRDIQRFGPKGGYVFLEGEKIFIRSRIESISGYSAHADQKDLVRFATRMRHRPGEIHLVHGEEGARKALKEELEKAYSALGNLVKVFS</sequence>
<dbReference type="Proteomes" id="UP000321899">
    <property type="component" value="Unassembled WGS sequence"/>
</dbReference>
<dbReference type="InterPro" id="IPR036866">
    <property type="entry name" value="RibonucZ/Hydroxyglut_hydro"/>
</dbReference>
<feature type="domain" description="Metallo-beta-lactamase" evidence="2">
    <location>
        <begin position="16"/>
        <end position="239"/>
    </location>
</feature>
<dbReference type="InterPro" id="IPR022712">
    <property type="entry name" value="Beta_Casp"/>
</dbReference>
<accession>A0A5Q4VFT1</accession>
<dbReference type="SMART" id="SM01027">
    <property type="entry name" value="Beta-Casp"/>
    <property type="match status" value="1"/>
</dbReference>
<proteinExistence type="predicted"/>
<keyword evidence="5" id="KW-1185">Reference proteome</keyword>
<evidence type="ECO:0000313" key="5">
    <source>
        <dbReference type="Proteomes" id="UP000321899"/>
    </source>
</evidence>
<dbReference type="AlphaFoldDB" id="A0A5Q4VFT1"/>
<dbReference type="SUPFAM" id="SSF56281">
    <property type="entry name" value="Metallo-hydrolase/oxidoreductase"/>
    <property type="match status" value="1"/>
</dbReference>
<dbReference type="InterPro" id="IPR011108">
    <property type="entry name" value="RMMBL"/>
</dbReference>
<dbReference type="Pfam" id="PF10996">
    <property type="entry name" value="Beta-Casp"/>
    <property type="match status" value="1"/>
</dbReference>
<dbReference type="Pfam" id="PF07521">
    <property type="entry name" value="RMMBL"/>
    <property type="match status" value="1"/>
</dbReference>
<dbReference type="SMART" id="SM00849">
    <property type="entry name" value="Lactamase_B"/>
    <property type="match status" value="1"/>
</dbReference>
<dbReference type="EMBL" id="VDMB01000002">
    <property type="protein sequence ID" value="TYT75823.1"/>
    <property type="molecule type" value="Genomic_DNA"/>
</dbReference>
<evidence type="ECO:0000256" key="1">
    <source>
        <dbReference type="ARBA" id="ARBA00022801"/>
    </source>
</evidence>
<dbReference type="Gene3D" id="3.60.15.10">
    <property type="entry name" value="Ribonuclease Z/Hydroxyacylglutathione hydrolase-like"/>
    <property type="match status" value="1"/>
</dbReference>
<dbReference type="RefSeq" id="WP_139446014.1">
    <property type="nucleotide sequence ID" value="NZ_VDMB01000002.1"/>
</dbReference>
<dbReference type="PANTHER" id="PTHR11203:SF37">
    <property type="entry name" value="INTEGRATOR COMPLEX SUBUNIT 11"/>
    <property type="match status" value="1"/>
</dbReference>
<reference evidence="4 5" key="1">
    <citation type="submission" date="2019-06" db="EMBL/GenBank/DDBJ databases">
        <title>Desulfobotulus mexicanus sp. nov., a novel sulfate-reducing bacterium isolated from the sediment of an alkaline crater lake in Mexico.</title>
        <authorList>
            <person name="Hirschler-Rea A."/>
        </authorList>
    </citation>
    <scope>NUCLEOTIDE SEQUENCE [LARGE SCALE GENOMIC DNA]</scope>
    <source>
        <strain evidence="4 5">PAR22N</strain>
    </source>
</reference>
<dbReference type="InterPro" id="IPR001279">
    <property type="entry name" value="Metallo-B-lactamas"/>
</dbReference>
<keyword evidence="1 4" id="KW-0378">Hydrolase</keyword>
<dbReference type="InterPro" id="IPR050698">
    <property type="entry name" value="MBL"/>
</dbReference>
<evidence type="ECO:0000259" key="2">
    <source>
        <dbReference type="SMART" id="SM00849"/>
    </source>
</evidence>
<dbReference type="PANTHER" id="PTHR11203">
    <property type="entry name" value="CLEAVAGE AND POLYADENYLATION SPECIFICITY FACTOR FAMILY MEMBER"/>
    <property type="match status" value="1"/>
</dbReference>
<organism evidence="4 5">
    <name type="scientific">Desulfobotulus mexicanus</name>
    <dbReference type="NCBI Taxonomy" id="2586642"/>
    <lineage>
        <taxon>Bacteria</taxon>
        <taxon>Pseudomonadati</taxon>
        <taxon>Thermodesulfobacteriota</taxon>
        <taxon>Desulfobacteria</taxon>
        <taxon>Desulfobacterales</taxon>
        <taxon>Desulfobacteraceae</taxon>
        <taxon>Desulfobotulus</taxon>
    </lineage>
</organism>
<dbReference type="GO" id="GO:0016787">
    <property type="term" value="F:hydrolase activity"/>
    <property type="evidence" value="ECO:0007669"/>
    <property type="project" value="UniProtKB-KW"/>
</dbReference>
<gene>
    <name evidence="4" type="ORF">FIM25_02645</name>
</gene>
<name>A0A5Q4VFT1_9BACT</name>
<dbReference type="GO" id="GO:0004521">
    <property type="term" value="F:RNA endonuclease activity"/>
    <property type="evidence" value="ECO:0007669"/>
    <property type="project" value="TreeGrafter"/>
</dbReference>